<proteinExistence type="predicted"/>
<dbReference type="CDD" id="cd09274">
    <property type="entry name" value="RNase_HI_RT_Ty3"/>
    <property type="match status" value="1"/>
</dbReference>
<organism evidence="10 11">
    <name type="scientific">Vitis vinifera</name>
    <name type="common">Grape</name>
    <dbReference type="NCBI Taxonomy" id="29760"/>
    <lineage>
        <taxon>Eukaryota</taxon>
        <taxon>Viridiplantae</taxon>
        <taxon>Streptophyta</taxon>
        <taxon>Embryophyta</taxon>
        <taxon>Tracheophyta</taxon>
        <taxon>Spermatophyta</taxon>
        <taxon>Magnoliopsida</taxon>
        <taxon>eudicotyledons</taxon>
        <taxon>Gunneridae</taxon>
        <taxon>Pentapetalae</taxon>
        <taxon>rosids</taxon>
        <taxon>Vitales</taxon>
        <taxon>Vitaceae</taxon>
        <taxon>Viteae</taxon>
        <taxon>Vitis</taxon>
    </lineage>
</organism>
<dbReference type="InterPro" id="IPR036397">
    <property type="entry name" value="RNaseH_sf"/>
</dbReference>
<dbReference type="InterPro" id="IPR001584">
    <property type="entry name" value="Integrase_cat-core"/>
</dbReference>
<dbReference type="SUPFAM" id="SSF56672">
    <property type="entry name" value="DNA/RNA polymerases"/>
    <property type="match status" value="1"/>
</dbReference>
<dbReference type="InterPro" id="IPR043502">
    <property type="entry name" value="DNA/RNA_pol_sf"/>
</dbReference>
<dbReference type="Gene3D" id="3.30.70.270">
    <property type="match status" value="2"/>
</dbReference>
<keyword evidence="3" id="KW-0548">Nucleotidyltransferase</keyword>
<dbReference type="Pfam" id="PF00665">
    <property type="entry name" value="rve"/>
    <property type="match status" value="1"/>
</dbReference>
<dbReference type="GO" id="GO:0003676">
    <property type="term" value="F:nucleic acid binding"/>
    <property type="evidence" value="ECO:0007669"/>
    <property type="project" value="InterPro"/>
</dbReference>
<evidence type="ECO:0000259" key="9">
    <source>
        <dbReference type="PROSITE" id="PS50994"/>
    </source>
</evidence>
<dbReference type="InterPro" id="IPR000477">
    <property type="entry name" value="RT_dom"/>
</dbReference>
<evidence type="ECO:0000256" key="8">
    <source>
        <dbReference type="SAM" id="MobiDB-lite"/>
    </source>
</evidence>
<gene>
    <name evidence="10" type="primary">pol_228</name>
    <name evidence="10" type="ORF">CK203_100969</name>
</gene>
<keyword evidence="5" id="KW-0255">Endonuclease</keyword>
<evidence type="ECO:0000256" key="6">
    <source>
        <dbReference type="ARBA" id="ARBA00022801"/>
    </source>
</evidence>
<dbReference type="InterPro" id="IPR021109">
    <property type="entry name" value="Peptidase_aspartic_dom_sf"/>
</dbReference>
<dbReference type="GO" id="GO:0016787">
    <property type="term" value="F:hydrolase activity"/>
    <property type="evidence" value="ECO:0007669"/>
    <property type="project" value="UniProtKB-KW"/>
</dbReference>
<keyword evidence="4" id="KW-0540">Nuclease</keyword>
<dbReference type="Gene3D" id="2.40.70.10">
    <property type="entry name" value="Acid Proteases"/>
    <property type="match status" value="1"/>
</dbReference>
<dbReference type="SUPFAM" id="SSF50630">
    <property type="entry name" value="Acid proteases"/>
    <property type="match status" value="1"/>
</dbReference>
<dbReference type="SUPFAM" id="SSF53098">
    <property type="entry name" value="Ribonuclease H-like"/>
    <property type="match status" value="1"/>
</dbReference>
<dbReference type="Gene3D" id="3.30.420.10">
    <property type="entry name" value="Ribonuclease H-like superfamily/Ribonuclease H"/>
    <property type="match status" value="1"/>
</dbReference>
<dbReference type="EMBL" id="QGNW01001835">
    <property type="protein sequence ID" value="RVW29632.1"/>
    <property type="molecule type" value="Genomic_DNA"/>
</dbReference>
<protein>
    <recommendedName>
        <fullName evidence="1">RNA-directed DNA polymerase</fullName>
        <ecNumber evidence="1">2.7.7.49</ecNumber>
    </recommendedName>
</protein>
<dbReference type="Gene3D" id="3.10.10.10">
    <property type="entry name" value="HIV Type 1 Reverse Transcriptase, subunit A, domain 1"/>
    <property type="match status" value="1"/>
</dbReference>
<evidence type="ECO:0000256" key="4">
    <source>
        <dbReference type="ARBA" id="ARBA00022722"/>
    </source>
</evidence>
<keyword evidence="7" id="KW-0695">RNA-directed DNA polymerase</keyword>
<keyword evidence="2" id="KW-0808">Transferase</keyword>
<dbReference type="GO" id="GO:0004519">
    <property type="term" value="F:endonuclease activity"/>
    <property type="evidence" value="ECO:0007669"/>
    <property type="project" value="UniProtKB-KW"/>
</dbReference>
<dbReference type="Gene3D" id="3.10.20.370">
    <property type="match status" value="1"/>
</dbReference>
<feature type="region of interest" description="Disordered" evidence="8">
    <location>
        <begin position="1"/>
        <end position="21"/>
    </location>
</feature>
<reference evidence="10 11" key="1">
    <citation type="journal article" date="2018" name="PLoS Genet.">
        <title>Population sequencing reveals clonal diversity and ancestral inbreeding in the grapevine cultivar Chardonnay.</title>
        <authorList>
            <person name="Roach M.J."/>
            <person name="Johnson D.L."/>
            <person name="Bohlmann J."/>
            <person name="van Vuuren H.J."/>
            <person name="Jones S.J."/>
            <person name="Pretorius I.S."/>
            <person name="Schmidt S.A."/>
            <person name="Borneman A.R."/>
        </authorList>
    </citation>
    <scope>NUCLEOTIDE SEQUENCE [LARGE SCALE GENOMIC DNA]</scope>
    <source>
        <strain evidence="11">cv. Chardonnay</strain>
        <tissue evidence="10">Leaf</tissue>
    </source>
</reference>
<dbReference type="InterPro" id="IPR012337">
    <property type="entry name" value="RNaseH-like_sf"/>
</dbReference>
<dbReference type="CDD" id="cd00303">
    <property type="entry name" value="retropepsin_like"/>
    <property type="match status" value="1"/>
</dbReference>
<keyword evidence="6" id="KW-0378">Hydrolase</keyword>
<dbReference type="InterPro" id="IPR043128">
    <property type="entry name" value="Rev_trsase/Diguanyl_cyclase"/>
</dbReference>
<evidence type="ECO:0000256" key="1">
    <source>
        <dbReference type="ARBA" id="ARBA00012493"/>
    </source>
</evidence>
<dbReference type="PANTHER" id="PTHR37984:SF5">
    <property type="entry name" value="PROTEIN NYNRIN-LIKE"/>
    <property type="match status" value="1"/>
</dbReference>
<dbReference type="EC" id="2.7.7.49" evidence="1"/>
<dbReference type="InterPro" id="IPR050951">
    <property type="entry name" value="Retrovirus_Pol_polyprotein"/>
</dbReference>
<accession>A0A438D2I8</accession>
<evidence type="ECO:0000313" key="10">
    <source>
        <dbReference type="EMBL" id="RVW29632.1"/>
    </source>
</evidence>
<dbReference type="PANTHER" id="PTHR37984">
    <property type="entry name" value="PROTEIN CBG26694"/>
    <property type="match status" value="1"/>
</dbReference>
<evidence type="ECO:0000256" key="3">
    <source>
        <dbReference type="ARBA" id="ARBA00022695"/>
    </source>
</evidence>
<dbReference type="CDD" id="cd01647">
    <property type="entry name" value="RT_LTR"/>
    <property type="match status" value="1"/>
</dbReference>
<evidence type="ECO:0000256" key="2">
    <source>
        <dbReference type="ARBA" id="ARBA00022679"/>
    </source>
</evidence>
<comment type="caution">
    <text evidence="10">The sequence shown here is derived from an EMBL/GenBank/DDBJ whole genome shotgun (WGS) entry which is preliminary data.</text>
</comment>
<dbReference type="Pfam" id="PF13650">
    <property type="entry name" value="Asp_protease_2"/>
    <property type="match status" value="1"/>
</dbReference>
<dbReference type="FunFam" id="3.10.20.370:FF:000001">
    <property type="entry name" value="Retrovirus-related Pol polyprotein from transposon 17.6-like protein"/>
    <property type="match status" value="1"/>
</dbReference>
<dbReference type="InterPro" id="IPR005162">
    <property type="entry name" value="Retrotrans_gag_dom"/>
</dbReference>
<dbReference type="GO" id="GO:0015074">
    <property type="term" value="P:DNA integration"/>
    <property type="evidence" value="ECO:0007669"/>
    <property type="project" value="InterPro"/>
</dbReference>
<name>A0A438D2I8_VITVI</name>
<evidence type="ECO:0000256" key="5">
    <source>
        <dbReference type="ARBA" id="ARBA00022759"/>
    </source>
</evidence>
<dbReference type="InterPro" id="IPR041373">
    <property type="entry name" value="RT_RNaseH"/>
</dbReference>
<sequence length="1641" mass="188771">MEDTEEFNSNNNRPRPPVQGQRTMRELLNPPRLSTPSCFMLPPNHDHVTIRPQVVSQLPIFRGTENENPYSHIKEFEDIVSIFREANTPLEIFRMKLFPLSLKDKAKTWLNSLRPYSIRNWGDLQSVFLQKFFPTHRTSALKKEISNFKAMEDEKFFACWERFREIVAACPHHGFDNWMLVSYFYEGMAPPMKQLLETMCGGDFMNKNPDEAFQFLDYVAEVSRSWDEPIVKEPSRDRTMNRARASGVYTLPEGLDVQAKLATVMRRLDDLEAKGVQEVQIVNDGVTQLCLICKSTEHGVQSCPTLPAVQDMFTEQANALGTYKQYSSNSPYSNTYNPGWRNHPNLSWREVTMASFNSKETDFRVIRLMGSKVFNHKKQDKRNEDQNRINAQTSQELVDIRTTLSQLAVSLSQEKGKFPAQPQKNPRGVNEVSEVQKEDCNAVITLRNGKEYEGPKLPVSEEDIPARDEPTVEKNVRNEKAYAETQSGDKTLEILEVLKQVKINIPLLDMIKQVPAYAKFLKDLCTVKRRIKLSKKAFLTEQVSAIIENKAMVKYKDPGCPTISVQIGDSFVERALLDLGASVNLLPYSIYKQLGLGELKATTITLSLADRSIKVPRGVVEDVLVQVEKFYYPVDFVVLDTEPLKKGMNSVPIILGRPFLATANALINCRNGLMQLSFGNMTVEMNVFNLCKQPMDHDDVENEEACLIEALVQEHTEKLMEENIDEFFSTIVKEECVQVATEWKEKYTIQSLNSVENDEESKKEEVEISKPELKPLPHGLKYVYLEANEEKPVVISATLTEEQEMKLLKVLKENKRAIGWSISDLKGINPLICTHHIYLEENAKPVRQPQRRLNPLMQDVVRNEVLKLLDAGIIYPISDSSWVSPTQVVPKKSGITVMKNDEGELIPTRLTTGWRVCIDFRKLNAVTKKDHFPLPFLDQVLERVAGHDYYCFLDGYSGYFQIAIALEDQEKTTFTCPFGTYAYRRMPFGLCNAPATFQRCMLSIFSDMVERIMEVFMDDLTVYGKTFDDWVVLGHIISKEGIQVDPAKIELISKLPSPTTVKEVRQFLGHAGFYRSMPRSFQEAKVTPHYCTNCEISNWSLPFELMCDASDYAVGAVLGQREDGKPYVVYYASKTLNDAQKNYTTTEKELLAVVFALDKFRNYLLGTSIVIFTDHSALKYLLNKKDAKARLIRWILLLQEFNIQIKDKQGVENVVADHLSRVKVESHFEEAQINDEFPDDALCAVEKLPWFANIVNYLATESFHQNGTWKQRSIFFRAKHYAWDDPYLYKFCPIKLCGDVFQRMNNKTYCECAMKELVEVILLQGRLQQKFYRVDSIGQLCSRIVTLIAKVVHNVNNWGKSTQVDYVSKWVEAVACKSNDHKVVLKFLKENIFSRFGIPRAIISDGGSHFCNKPFSTLLQKYGVRHKVSTPYHPQTNGQAELANREIKRILTKVVNTTRKDWSTKLSDALWAYRTAYKTVLGMSPYRIVYGKACHLPVELEHRAYWAVKKMNFDSDQAGAKRKYDLNELEAYRNESYECLRNAREKHKFYHDKLILRREFKQGEKVLLYDSKLHIFPGKLRSRWNGPYVVKEVFPYGTVTIQNPRTGNEFKVNGQRLKHFIERFETQEENLHFLDGDVQKG</sequence>
<evidence type="ECO:0000313" key="11">
    <source>
        <dbReference type="Proteomes" id="UP000288805"/>
    </source>
</evidence>
<dbReference type="PROSITE" id="PS50994">
    <property type="entry name" value="INTEGRASE"/>
    <property type="match status" value="1"/>
</dbReference>
<evidence type="ECO:0000256" key="7">
    <source>
        <dbReference type="ARBA" id="ARBA00022918"/>
    </source>
</evidence>
<feature type="domain" description="Integrase catalytic" evidence="9">
    <location>
        <begin position="1324"/>
        <end position="1493"/>
    </location>
</feature>
<dbReference type="GO" id="GO:0003964">
    <property type="term" value="F:RNA-directed DNA polymerase activity"/>
    <property type="evidence" value="ECO:0007669"/>
    <property type="project" value="UniProtKB-KW"/>
</dbReference>
<dbReference type="Pfam" id="PF03732">
    <property type="entry name" value="Retrotrans_gag"/>
    <property type="match status" value="1"/>
</dbReference>
<dbReference type="Pfam" id="PF17917">
    <property type="entry name" value="RT_RNaseH"/>
    <property type="match status" value="1"/>
</dbReference>
<feature type="region of interest" description="Disordered" evidence="8">
    <location>
        <begin position="415"/>
        <end position="434"/>
    </location>
</feature>
<dbReference type="Proteomes" id="UP000288805">
    <property type="component" value="Unassembled WGS sequence"/>
</dbReference>
<dbReference type="Pfam" id="PF00078">
    <property type="entry name" value="RVT_1"/>
    <property type="match status" value="1"/>
</dbReference>